<comment type="caution">
    <text evidence="2">The sequence shown here is derived from an EMBL/GenBank/DDBJ whole genome shotgun (WGS) entry which is preliminary data.</text>
</comment>
<dbReference type="Gene3D" id="2.60.40.3950">
    <property type="match status" value="1"/>
</dbReference>
<dbReference type="AlphaFoldDB" id="A0A561B8J4"/>
<evidence type="ECO:0000313" key="3">
    <source>
        <dbReference type="Proteomes" id="UP000318380"/>
    </source>
</evidence>
<proteinExistence type="predicted"/>
<sequence>MTVAEVERWGVFETSVDGGRVAVEFRHPDGDAAYVESFPGADGRQVVRFMPDLEGEWSFELAGETRRLVATPATGANHGPVRRAGSELRWADGTAYRPLTTTWFDAPGGPDRWAEACRAIAASPFDRVRLAARPDEVTRLEQRVRDLLAAGVGAEVVIADTGEEFLRDLVSRLAAYRNVLWSFEDDGELRDWRREADLVAEYDSGRHLISVTAAPVSVDPGSPWLTHLSVPLENLRGVSALRRDYAKPVHVDVCGYEGNGSDPATSLTGPEMLTRIWEGTVRGANVTHGEWYVDAEDGPWSAGGSRPTGTVAQRLLLLRHVLDAMPDGVEPIEDYRDAPTLAVPGSYYLQYLGEHCFPERTFTLPEGTYQVEVLDVWNQTVASVEEKVTDTLTVKLPGTQYQAVQIRRAS</sequence>
<protein>
    <submittedName>
        <fullName evidence="2">Uncharacterized protein DUF5060</fullName>
    </submittedName>
</protein>
<accession>A0A561B8J4</accession>
<dbReference type="GO" id="GO:0005975">
    <property type="term" value="P:carbohydrate metabolic process"/>
    <property type="evidence" value="ECO:0007669"/>
    <property type="project" value="UniProtKB-ARBA"/>
</dbReference>
<evidence type="ECO:0000259" key="1">
    <source>
        <dbReference type="Pfam" id="PF18310"/>
    </source>
</evidence>
<organism evidence="2 3">
    <name type="scientific">Kribbella amoyensis</name>
    <dbReference type="NCBI Taxonomy" id="996641"/>
    <lineage>
        <taxon>Bacteria</taxon>
        <taxon>Bacillati</taxon>
        <taxon>Actinomycetota</taxon>
        <taxon>Actinomycetes</taxon>
        <taxon>Propionibacteriales</taxon>
        <taxon>Kribbellaceae</taxon>
        <taxon>Kribbella</taxon>
    </lineage>
</organism>
<reference evidence="2 3" key="1">
    <citation type="submission" date="2019-06" db="EMBL/GenBank/DDBJ databases">
        <title>Sequencing the genomes of 1000 actinobacteria strains.</title>
        <authorList>
            <person name="Klenk H.-P."/>
        </authorList>
    </citation>
    <scope>NUCLEOTIDE SEQUENCE [LARGE SCALE GENOMIC DNA]</scope>
    <source>
        <strain evidence="2 3">DSM 24683</strain>
    </source>
</reference>
<dbReference type="Proteomes" id="UP000318380">
    <property type="component" value="Unassembled WGS sequence"/>
</dbReference>
<dbReference type="OrthoDB" id="127163at2"/>
<dbReference type="Pfam" id="PF18310">
    <property type="entry name" value="DUF5605"/>
    <property type="match status" value="1"/>
</dbReference>
<gene>
    <name evidence="2" type="ORF">FB561_6608</name>
</gene>
<dbReference type="Gene3D" id="3.20.20.80">
    <property type="entry name" value="Glycosidases"/>
    <property type="match status" value="1"/>
</dbReference>
<keyword evidence="3" id="KW-1185">Reference proteome</keyword>
<feature type="domain" description="DUF5605" evidence="1">
    <location>
        <begin position="337"/>
        <end position="407"/>
    </location>
</feature>
<dbReference type="EMBL" id="VIVK01000002">
    <property type="protein sequence ID" value="TWD75170.1"/>
    <property type="molecule type" value="Genomic_DNA"/>
</dbReference>
<name>A0A561B8J4_9ACTN</name>
<evidence type="ECO:0000313" key="2">
    <source>
        <dbReference type="EMBL" id="TWD75170.1"/>
    </source>
</evidence>
<dbReference type="InterPro" id="IPR041239">
    <property type="entry name" value="DUF5605"/>
</dbReference>
<dbReference type="Gene3D" id="2.60.40.10">
    <property type="entry name" value="Immunoglobulins"/>
    <property type="match status" value="1"/>
</dbReference>
<dbReference type="InterPro" id="IPR013783">
    <property type="entry name" value="Ig-like_fold"/>
</dbReference>
<dbReference type="RefSeq" id="WP_145813906.1">
    <property type="nucleotide sequence ID" value="NZ_VIVK01000002.1"/>
</dbReference>